<dbReference type="RefSeq" id="WP_208842122.1">
    <property type="nucleotide sequence ID" value="NZ_CP072133.1"/>
</dbReference>
<name>A0A975DEZ6_9GAMM</name>
<keyword evidence="7 10" id="KW-0472">Membrane</keyword>
<evidence type="ECO:0000256" key="7">
    <source>
        <dbReference type="ARBA" id="ARBA00023136"/>
    </source>
</evidence>
<evidence type="ECO:0000313" key="12">
    <source>
        <dbReference type="EMBL" id="QTH70532.1"/>
    </source>
</evidence>
<protein>
    <recommendedName>
        <fullName evidence="2">undecaprenyl-diphosphate phosphatase</fullName>
        <ecNumber evidence="2">3.6.1.27</ecNumber>
    </recommendedName>
    <alternativeName>
        <fullName evidence="8">Undecaprenyl pyrophosphate phosphatase</fullName>
    </alternativeName>
</protein>
<organism evidence="12 13">
    <name type="scientific">Pseudoalteromonas xiamenensis</name>
    <dbReference type="NCBI Taxonomy" id="882626"/>
    <lineage>
        <taxon>Bacteria</taxon>
        <taxon>Pseudomonadati</taxon>
        <taxon>Pseudomonadota</taxon>
        <taxon>Gammaproteobacteria</taxon>
        <taxon>Alteromonadales</taxon>
        <taxon>Pseudoalteromonadaceae</taxon>
        <taxon>Pseudoalteromonas</taxon>
    </lineage>
</organism>
<keyword evidence="13" id="KW-1185">Reference proteome</keyword>
<proteinExistence type="predicted"/>
<gene>
    <name evidence="12" type="ORF">J5O05_11210</name>
</gene>
<keyword evidence="5" id="KW-0378">Hydrolase</keyword>
<dbReference type="SUPFAM" id="SSF48317">
    <property type="entry name" value="Acid phosphatase/Vanadium-dependent haloperoxidase"/>
    <property type="match status" value="1"/>
</dbReference>
<dbReference type="InterPro" id="IPR036938">
    <property type="entry name" value="PAP2/HPO_sf"/>
</dbReference>
<dbReference type="GO" id="GO:0050380">
    <property type="term" value="F:undecaprenyl-diphosphatase activity"/>
    <property type="evidence" value="ECO:0007669"/>
    <property type="project" value="UniProtKB-EC"/>
</dbReference>
<dbReference type="Pfam" id="PF01569">
    <property type="entry name" value="PAP2"/>
    <property type="match status" value="1"/>
</dbReference>
<dbReference type="GO" id="GO:0005886">
    <property type="term" value="C:plasma membrane"/>
    <property type="evidence" value="ECO:0007669"/>
    <property type="project" value="UniProtKB-SubCell"/>
</dbReference>
<dbReference type="Gene3D" id="1.20.144.10">
    <property type="entry name" value="Phosphatidic acid phosphatase type 2/haloperoxidase"/>
    <property type="match status" value="1"/>
</dbReference>
<feature type="transmembrane region" description="Helical" evidence="10">
    <location>
        <begin position="146"/>
        <end position="169"/>
    </location>
</feature>
<evidence type="ECO:0000256" key="6">
    <source>
        <dbReference type="ARBA" id="ARBA00022989"/>
    </source>
</evidence>
<dbReference type="KEGG" id="pxi:J5O05_11210"/>
<reference evidence="12" key="1">
    <citation type="submission" date="2021-03" db="EMBL/GenBank/DDBJ databases">
        <title>Complete Genome of Pseudoalteromonas xiamenensis STKMTI.2, a new potential marine bacterium producing anti-Vibrio compounds.</title>
        <authorList>
            <person name="Handayani D.P."/>
            <person name="Isnansetyo A."/>
            <person name="Istiqomah I."/>
            <person name="Jumina J."/>
        </authorList>
    </citation>
    <scope>NUCLEOTIDE SEQUENCE</scope>
    <source>
        <strain evidence="12">STKMTI.2</strain>
    </source>
</reference>
<feature type="transmembrane region" description="Helical" evidence="10">
    <location>
        <begin position="40"/>
        <end position="69"/>
    </location>
</feature>
<keyword evidence="3" id="KW-1003">Cell membrane</keyword>
<feature type="transmembrane region" description="Helical" evidence="10">
    <location>
        <begin position="111"/>
        <end position="134"/>
    </location>
</feature>
<dbReference type="EMBL" id="CP072133">
    <property type="protein sequence ID" value="QTH70532.1"/>
    <property type="molecule type" value="Genomic_DNA"/>
</dbReference>
<evidence type="ECO:0000256" key="3">
    <source>
        <dbReference type="ARBA" id="ARBA00022475"/>
    </source>
</evidence>
<dbReference type="SMART" id="SM00014">
    <property type="entry name" value="acidPPc"/>
    <property type="match status" value="1"/>
</dbReference>
<evidence type="ECO:0000256" key="1">
    <source>
        <dbReference type="ARBA" id="ARBA00004651"/>
    </source>
</evidence>
<comment type="catalytic activity">
    <reaction evidence="9">
        <text>di-trans,octa-cis-undecaprenyl diphosphate + H2O = di-trans,octa-cis-undecaprenyl phosphate + phosphate + H(+)</text>
        <dbReference type="Rhea" id="RHEA:28094"/>
        <dbReference type="ChEBI" id="CHEBI:15377"/>
        <dbReference type="ChEBI" id="CHEBI:15378"/>
        <dbReference type="ChEBI" id="CHEBI:43474"/>
        <dbReference type="ChEBI" id="CHEBI:58405"/>
        <dbReference type="ChEBI" id="CHEBI:60392"/>
        <dbReference type="EC" id="3.6.1.27"/>
    </reaction>
</comment>
<keyword evidence="4 10" id="KW-0812">Transmembrane</keyword>
<feature type="domain" description="Phosphatidic acid phosphatase type 2/haloperoxidase" evidence="11">
    <location>
        <begin position="59"/>
        <end position="167"/>
    </location>
</feature>
<keyword evidence="6 10" id="KW-1133">Transmembrane helix</keyword>
<evidence type="ECO:0000256" key="5">
    <source>
        <dbReference type="ARBA" id="ARBA00022801"/>
    </source>
</evidence>
<dbReference type="AlphaFoldDB" id="A0A975DEZ6"/>
<sequence length="173" mass="18894">MKAWLSEFDTALYFVLFKPKRSEVVRLIALTLSKSGNGGMYVILGFGFAYLVPELGVPLLITTLLGFAIERPVYFICKKYIGRIRPCDCFKQVAFLTPSDRFSLPSGHSAGAFLFAALWAAAFPEFALMLYVWASGVAISRVVVGVHYPLDIVAGAILGLSCAELALYLQGNV</sequence>
<dbReference type="Proteomes" id="UP000664904">
    <property type="component" value="Chromosome"/>
</dbReference>
<evidence type="ECO:0000256" key="9">
    <source>
        <dbReference type="ARBA" id="ARBA00047594"/>
    </source>
</evidence>
<dbReference type="EC" id="3.6.1.27" evidence="2"/>
<evidence type="ECO:0000313" key="13">
    <source>
        <dbReference type="Proteomes" id="UP000664904"/>
    </source>
</evidence>
<dbReference type="PANTHER" id="PTHR14969">
    <property type="entry name" value="SPHINGOSINE-1-PHOSPHATE PHOSPHOHYDROLASE"/>
    <property type="match status" value="1"/>
</dbReference>
<evidence type="ECO:0000256" key="10">
    <source>
        <dbReference type="SAM" id="Phobius"/>
    </source>
</evidence>
<accession>A0A975DEZ6</accession>
<evidence type="ECO:0000256" key="8">
    <source>
        <dbReference type="ARBA" id="ARBA00032707"/>
    </source>
</evidence>
<evidence type="ECO:0000256" key="2">
    <source>
        <dbReference type="ARBA" id="ARBA00012374"/>
    </source>
</evidence>
<evidence type="ECO:0000259" key="11">
    <source>
        <dbReference type="SMART" id="SM00014"/>
    </source>
</evidence>
<comment type="subcellular location">
    <subcellularLocation>
        <location evidence="1">Cell membrane</location>
        <topology evidence="1">Multi-pass membrane protein</topology>
    </subcellularLocation>
</comment>
<dbReference type="InterPro" id="IPR000326">
    <property type="entry name" value="PAP2/HPO"/>
</dbReference>
<dbReference type="PANTHER" id="PTHR14969:SF62">
    <property type="entry name" value="DECAPRENYLPHOSPHORYL-5-PHOSPHORIBOSE PHOSPHATASE RV3807C-RELATED"/>
    <property type="match status" value="1"/>
</dbReference>
<evidence type="ECO:0000256" key="4">
    <source>
        <dbReference type="ARBA" id="ARBA00022692"/>
    </source>
</evidence>